<dbReference type="PANTHER" id="PTHR12549">
    <property type="entry name" value="JMJC DOMAIN-CONTAINING HISTONE DEMETHYLATION PROTEIN"/>
    <property type="match status" value="1"/>
</dbReference>
<evidence type="ECO:0000256" key="3">
    <source>
        <dbReference type="ARBA" id="ARBA00022723"/>
    </source>
</evidence>
<name>A0A8S0RNZ9_OLEEU</name>
<feature type="compositionally biased region" description="Basic and acidic residues" evidence="5">
    <location>
        <begin position="114"/>
        <end position="137"/>
    </location>
</feature>
<sequence length="666" mass="74584">MRKLQHKKNQETVGGGNSKAVSVNRDVGVVAGDEIEIMHVANDEDSEDEIRIVGVRGKGQILGTVGLMPLAGNEDKSGETHTSSGNIERVLCKECADDNEGDVTIKKYDGGGRVLKSEGGRGRLKDSKNKTPSDKKGCTRPKGLKKNTQLVDYSEFQMSSERFNVLKFEDSQKMEKPQRTHIAEDNEFACMGEETNSPSIAGMSDATKQKDHQGSMCHQCLKNDNVGVVICSKCKSKRYCYECIAKCVRLERSLYLLVNVLPVLRHIQQEQRSELDIEACIHGIHFTEDDILVAVLEEDDQIYCDNCKTFVVSFHRSCQNPDCFYDLCLDCCSELRKGIQPGRIVPKTLHASVETSQDQVNGHVHDMSFVFPKWEAKINGSIRCPPKEHGEVRQAACRDDSEDNFLYCPNAIDSGDSDFEHFQMHWKSGEPVIVRNAMEKASGHSWGPLVLWRALKHASKKLEAQNYCVKAIDCIDWSEVEINIDQFFRGYLEGRKHINGWPEVLKLKDWPPTSLFEECLSSHVSEFMALLPFSDYTHPKSGPLNLATKLPEGALKPDLGPKTYIAYGSLEELGVGDSTFEQYLGEAVFIPAGCPHQVRNRQSRMKVAVEFVSPENVQECIKLTKELRLLPQNHISNQDQPEVKKLAIFAASAATTEARNLTSKLN</sequence>
<accession>A0A8S0RNZ9</accession>
<comment type="similarity">
    <text evidence="2">Belongs to the JARID1 histone demethylase family.</text>
</comment>
<dbReference type="Gene3D" id="2.60.120.650">
    <property type="entry name" value="Cupin"/>
    <property type="match status" value="2"/>
</dbReference>
<evidence type="ECO:0000256" key="2">
    <source>
        <dbReference type="ARBA" id="ARBA00006801"/>
    </source>
</evidence>
<organism evidence="7 8">
    <name type="scientific">Olea europaea subsp. europaea</name>
    <dbReference type="NCBI Taxonomy" id="158383"/>
    <lineage>
        <taxon>Eukaryota</taxon>
        <taxon>Viridiplantae</taxon>
        <taxon>Streptophyta</taxon>
        <taxon>Embryophyta</taxon>
        <taxon>Tracheophyta</taxon>
        <taxon>Spermatophyta</taxon>
        <taxon>Magnoliopsida</taxon>
        <taxon>eudicotyledons</taxon>
        <taxon>Gunneridae</taxon>
        <taxon>Pentapetalae</taxon>
        <taxon>asterids</taxon>
        <taxon>lamiids</taxon>
        <taxon>Lamiales</taxon>
        <taxon>Oleaceae</taxon>
        <taxon>Oleeae</taxon>
        <taxon>Olea</taxon>
    </lineage>
</organism>
<evidence type="ECO:0000256" key="5">
    <source>
        <dbReference type="SAM" id="MobiDB-lite"/>
    </source>
</evidence>
<keyword evidence="3" id="KW-0479">Metal-binding</keyword>
<dbReference type="OrthoDB" id="1667110at2759"/>
<gene>
    <name evidence="7" type="ORF">OLEA9_A082541</name>
</gene>
<dbReference type="PANTHER" id="PTHR12549:SF38">
    <property type="entry name" value="JMJC DOMAIN-CONTAINING HISTONE DEMETHYLASE 2, ISOFORM A"/>
    <property type="match status" value="1"/>
</dbReference>
<evidence type="ECO:0000256" key="4">
    <source>
        <dbReference type="ARBA" id="ARBA00023242"/>
    </source>
</evidence>
<dbReference type="Gramene" id="OE9A082541T1">
    <property type="protein sequence ID" value="OE9A082541C1"/>
    <property type="gene ID" value="OE9A082541"/>
</dbReference>
<feature type="domain" description="JmjC" evidence="6">
    <location>
        <begin position="360"/>
        <end position="628"/>
    </location>
</feature>
<evidence type="ECO:0000259" key="6">
    <source>
        <dbReference type="PROSITE" id="PS51184"/>
    </source>
</evidence>
<dbReference type="AlphaFoldDB" id="A0A8S0RNZ9"/>
<dbReference type="GO" id="GO:0046872">
    <property type="term" value="F:metal ion binding"/>
    <property type="evidence" value="ECO:0007669"/>
    <property type="project" value="UniProtKB-KW"/>
</dbReference>
<dbReference type="GO" id="GO:0032454">
    <property type="term" value="F:histone H3K9 demethylase activity"/>
    <property type="evidence" value="ECO:0007669"/>
    <property type="project" value="InterPro"/>
</dbReference>
<proteinExistence type="inferred from homology"/>
<dbReference type="GO" id="GO:0006357">
    <property type="term" value="P:regulation of transcription by RNA polymerase II"/>
    <property type="evidence" value="ECO:0007669"/>
    <property type="project" value="TreeGrafter"/>
</dbReference>
<dbReference type="GO" id="GO:0000785">
    <property type="term" value="C:chromatin"/>
    <property type="evidence" value="ECO:0007669"/>
    <property type="project" value="TreeGrafter"/>
</dbReference>
<protein>
    <recommendedName>
        <fullName evidence="6">JmjC domain-containing protein</fullName>
    </recommendedName>
</protein>
<reference evidence="7 8" key="1">
    <citation type="submission" date="2019-12" db="EMBL/GenBank/DDBJ databases">
        <authorList>
            <person name="Alioto T."/>
            <person name="Alioto T."/>
            <person name="Gomez Garrido J."/>
        </authorList>
    </citation>
    <scope>NUCLEOTIDE SEQUENCE [LARGE SCALE GENOMIC DNA]</scope>
</reference>
<comment type="caution">
    <text evidence="7">The sequence shown here is derived from an EMBL/GenBank/DDBJ whole genome shotgun (WGS) entry which is preliminary data.</text>
</comment>
<feature type="region of interest" description="Disordered" evidence="5">
    <location>
        <begin position="1"/>
        <end position="20"/>
    </location>
</feature>
<keyword evidence="8" id="KW-1185">Reference proteome</keyword>
<dbReference type="SUPFAM" id="SSF51197">
    <property type="entry name" value="Clavaminate synthase-like"/>
    <property type="match status" value="1"/>
</dbReference>
<evidence type="ECO:0000313" key="7">
    <source>
        <dbReference type="EMBL" id="CAA2981674.1"/>
    </source>
</evidence>
<dbReference type="GO" id="GO:0003712">
    <property type="term" value="F:transcription coregulator activity"/>
    <property type="evidence" value="ECO:0007669"/>
    <property type="project" value="TreeGrafter"/>
</dbReference>
<dbReference type="GO" id="GO:0000118">
    <property type="term" value="C:histone deacetylase complex"/>
    <property type="evidence" value="ECO:0007669"/>
    <property type="project" value="TreeGrafter"/>
</dbReference>
<dbReference type="InterPro" id="IPR045109">
    <property type="entry name" value="LSDs-like"/>
</dbReference>
<dbReference type="GO" id="GO:0031490">
    <property type="term" value="F:chromatin DNA binding"/>
    <property type="evidence" value="ECO:0007669"/>
    <property type="project" value="TreeGrafter"/>
</dbReference>
<keyword evidence="4" id="KW-0539">Nucleus</keyword>
<feature type="region of interest" description="Disordered" evidence="5">
    <location>
        <begin position="114"/>
        <end position="143"/>
    </location>
</feature>
<comment type="subcellular location">
    <subcellularLocation>
        <location evidence="1">Nucleus</location>
    </subcellularLocation>
</comment>
<evidence type="ECO:0000256" key="1">
    <source>
        <dbReference type="ARBA" id="ARBA00004123"/>
    </source>
</evidence>
<evidence type="ECO:0000313" key="8">
    <source>
        <dbReference type="Proteomes" id="UP000594638"/>
    </source>
</evidence>
<dbReference type="Proteomes" id="UP000594638">
    <property type="component" value="Unassembled WGS sequence"/>
</dbReference>
<dbReference type="InterPro" id="IPR003347">
    <property type="entry name" value="JmjC_dom"/>
</dbReference>
<dbReference type="EMBL" id="CACTIH010003678">
    <property type="protein sequence ID" value="CAA2981674.1"/>
    <property type="molecule type" value="Genomic_DNA"/>
</dbReference>
<dbReference type="PROSITE" id="PS51184">
    <property type="entry name" value="JMJC"/>
    <property type="match status" value="1"/>
</dbReference>
<dbReference type="SMART" id="SM00558">
    <property type="entry name" value="JmjC"/>
    <property type="match status" value="1"/>
</dbReference>
<dbReference type="Pfam" id="PF02373">
    <property type="entry name" value="JmjC"/>
    <property type="match status" value="1"/>
</dbReference>